<keyword evidence="2" id="KW-0808">Transferase</keyword>
<dbReference type="SUPFAM" id="SSF53756">
    <property type="entry name" value="UDP-Glycosyltransferase/glycogen phosphorylase"/>
    <property type="match status" value="1"/>
</dbReference>
<proteinExistence type="predicted"/>
<dbReference type="Pfam" id="PF13692">
    <property type="entry name" value="Glyco_trans_1_4"/>
    <property type="match status" value="1"/>
</dbReference>
<dbReference type="EMBL" id="DYYG01000035">
    <property type="protein sequence ID" value="HJE24359.1"/>
    <property type="molecule type" value="Genomic_DNA"/>
</dbReference>
<dbReference type="PANTHER" id="PTHR45947">
    <property type="entry name" value="SULFOQUINOVOSYL TRANSFERASE SQD2"/>
    <property type="match status" value="1"/>
</dbReference>
<gene>
    <name evidence="2" type="ORF">K8W01_11945</name>
</gene>
<organism evidence="2 3">
    <name type="scientific">Methylorubrum populi</name>
    <dbReference type="NCBI Taxonomy" id="223967"/>
    <lineage>
        <taxon>Bacteria</taxon>
        <taxon>Pseudomonadati</taxon>
        <taxon>Pseudomonadota</taxon>
        <taxon>Alphaproteobacteria</taxon>
        <taxon>Hyphomicrobiales</taxon>
        <taxon>Methylobacteriaceae</taxon>
        <taxon>Methylorubrum</taxon>
    </lineage>
</organism>
<accession>A0A921E2K2</accession>
<dbReference type="PANTHER" id="PTHR45947:SF13">
    <property type="entry name" value="TRANSFERASE"/>
    <property type="match status" value="1"/>
</dbReference>
<dbReference type="AlphaFoldDB" id="A0A921E2K2"/>
<feature type="domain" description="Glycosyltransferase subfamily 4-like N-terminal" evidence="1">
    <location>
        <begin position="14"/>
        <end position="200"/>
    </location>
</feature>
<dbReference type="Pfam" id="PF13579">
    <property type="entry name" value="Glyco_trans_4_4"/>
    <property type="match status" value="1"/>
</dbReference>
<dbReference type="GO" id="GO:0016757">
    <property type="term" value="F:glycosyltransferase activity"/>
    <property type="evidence" value="ECO:0007669"/>
    <property type="project" value="UniProtKB-KW"/>
</dbReference>
<dbReference type="Proteomes" id="UP000742631">
    <property type="component" value="Unassembled WGS sequence"/>
</dbReference>
<comment type="caution">
    <text evidence="2">The sequence shown here is derived from an EMBL/GenBank/DDBJ whole genome shotgun (WGS) entry which is preliminary data.</text>
</comment>
<dbReference type="InterPro" id="IPR028098">
    <property type="entry name" value="Glyco_trans_4-like_N"/>
</dbReference>
<evidence type="ECO:0000313" key="2">
    <source>
        <dbReference type="EMBL" id="HJE24359.1"/>
    </source>
</evidence>
<sequence length="390" mass="41426">MRVLIVHNHYQIRGGEDAVVANEAAALARAGCTVEVLAFHNDAIRSPLDRLRTAYEAPYAPRGIARVVEAVRRFRPDVVHAHNTFPLVSPAMHGAVRALGPVTVQTLHNFRLVCAGALLMRDGAPCETCLTGSAYKSVRHACYRGSRLGTLAVARMIDRHRKAGTWTRDVDAFIALTGFARGRFIAAGLPAQRLFVKPNGLPDPGPPPDEPRRGILFAGRLSQEKGVEILKAAAPLLTAPVEMAGEGPLRDILAGAPGLTLLGALPQAELRARMGRAAALVVPSLWYEGLPMVVAEAYAAGTPVIASRIGALAHLIEDGVTGLLVTPGDPVDLARAIERLSGRPDEARGMGAAARAAYLRDWTEEATTAALLTIYWTALAARAVADRATA</sequence>
<name>A0A921E2K2_9HYPH</name>
<dbReference type="EC" id="2.4.-.-" evidence="2"/>
<reference evidence="2" key="1">
    <citation type="journal article" date="2021" name="PeerJ">
        <title>Extensive microbial diversity within the chicken gut microbiome revealed by metagenomics and culture.</title>
        <authorList>
            <person name="Gilroy R."/>
            <person name="Ravi A."/>
            <person name="Getino M."/>
            <person name="Pursley I."/>
            <person name="Horton D.L."/>
            <person name="Alikhan N.F."/>
            <person name="Baker D."/>
            <person name="Gharbi K."/>
            <person name="Hall N."/>
            <person name="Watson M."/>
            <person name="Adriaenssens E.M."/>
            <person name="Foster-Nyarko E."/>
            <person name="Jarju S."/>
            <person name="Secka A."/>
            <person name="Antonio M."/>
            <person name="Oren A."/>
            <person name="Chaudhuri R.R."/>
            <person name="La Ragione R."/>
            <person name="Hildebrand F."/>
            <person name="Pallen M.J."/>
        </authorList>
    </citation>
    <scope>NUCLEOTIDE SEQUENCE</scope>
    <source>
        <strain evidence="2">316</strain>
    </source>
</reference>
<dbReference type="Gene3D" id="3.40.50.2000">
    <property type="entry name" value="Glycogen Phosphorylase B"/>
    <property type="match status" value="2"/>
</dbReference>
<evidence type="ECO:0000313" key="3">
    <source>
        <dbReference type="Proteomes" id="UP000742631"/>
    </source>
</evidence>
<reference evidence="2" key="2">
    <citation type="submission" date="2021-09" db="EMBL/GenBank/DDBJ databases">
        <authorList>
            <person name="Gilroy R."/>
        </authorList>
    </citation>
    <scope>NUCLEOTIDE SEQUENCE</scope>
    <source>
        <strain evidence="2">316</strain>
    </source>
</reference>
<evidence type="ECO:0000259" key="1">
    <source>
        <dbReference type="Pfam" id="PF13579"/>
    </source>
</evidence>
<dbReference type="InterPro" id="IPR050194">
    <property type="entry name" value="Glycosyltransferase_grp1"/>
</dbReference>
<keyword evidence="2" id="KW-0328">Glycosyltransferase</keyword>
<protein>
    <submittedName>
        <fullName evidence="2">Glycosyltransferase</fullName>
        <ecNumber evidence="2">2.4.-.-</ecNumber>
    </submittedName>
</protein>